<dbReference type="Pfam" id="PF01734">
    <property type="entry name" value="Patatin"/>
    <property type="match status" value="1"/>
</dbReference>
<dbReference type="OrthoDB" id="1658288at2759"/>
<evidence type="ECO:0000256" key="1">
    <source>
        <dbReference type="ARBA" id="ARBA00023098"/>
    </source>
</evidence>
<evidence type="ECO:0000259" key="3">
    <source>
        <dbReference type="PROSITE" id="PS51635"/>
    </source>
</evidence>
<name>A0A0A1TXU4_ENTIV</name>
<dbReference type="RefSeq" id="XP_004185581.1">
    <property type="nucleotide sequence ID" value="XM_004185533.1"/>
</dbReference>
<dbReference type="InterPro" id="IPR002641">
    <property type="entry name" value="PNPLA_dom"/>
</dbReference>
<dbReference type="AlphaFoldDB" id="A0A0A1TXU4"/>
<protein>
    <recommendedName>
        <fullName evidence="3">PNPLA domain-containing protein</fullName>
    </recommendedName>
</protein>
<dbReference type="Gene3D" id="3.40.1090.10">
    <property type="entry name" value="Cytosolic phospholipase A2 catalytic domain"/>
    <property type="match status" value="1"/>
</dbReference>
<evidence type="ECO:0000256" key="2">
    <source>
        <dbReference type="PROSITE-ProRule" id="PRU01161"/>
    </source>
</evidence>
<dbReference type="PANTHER" id="PTHR24138">
    <property type="entry name" value="INTRACELLLAR PHOSPHOLIPASE A FAMILY"/>
    <property type="match status" value="1"/>
</dbReference>
<dbReference type="InterPro" id="IPR047156">
    <property type="entry name" value="Teg/CotR/CapV-like"/>
</dbReference>
<proteinExistence type="predicted"/>
<dbReference type="Proteomes" id="UP000014680">
    <property type="component" value="Unassembled WGS sequence"/>
</dbReference>
<sequence length="345" mass="38956">MSQEDTRSVYQKLYAVWNDDDRFKISSVLSDVDALLHDTKIHNYCPLPPTWNLLGFCGSHTSSLLQLEVLRNVQQKVPDVLEKVRVYSGTQLSSIIAVMLAYGYSIDITKKVLTIITKEYPLRTGVLGGVTGAMYSNKVLHIVLQRLFGTSKIGDLQRYVAIDALQADTHETDRSGERTHHAKLMTNYSENGQTEFENMSCVDICMRACAVPGYFTEYQGYLSGMLIENNPVALCLPRLVGCGISLDTIFCLNITDGDFEPRYFDMESYGKAGALKWVPHIIDIHQLSRREFSEKSLRLYLGDQVCRVDVVIPKDVGFGDSEKLKTLGASSDVSYVVEWLMRYWK</sequence>
<dbReference type="InterPro" id="IPR016035">
    <property type="entry name" value="Acyl_Trfase/lysoPLipase"/>
</dbReference>
<organism evidence="4 5">
    <name type="scientific">Entamoeba invadens IP1</name>
    <dbReference type="NCBI Taxonomy" id="370355"/>
    <lineage>
        <taxon>Eukaryota</taxon>
        <taxon>Amoebozoa</taxon>
        <taxon>Evosea</taxon>
        <taxon>Archamoebae</taxon>
        <taxon>Mastigamoebida</taxon>
        <taxon>Entamoebidae</taxon>
        <taxon>Entamoeba</taxon>
    </lineage>
</organism>
<dbReference type="GO" id="GO:0006629">
    <property type="term" value="P:lipid metabolic process"/>
    <property type="evidence" value="ECO:0007669"/>
    <property type="project" value="UniProtKB-KW"/>
</dbReference>
<reference evidence="4 5" key="1">
    <citation type="submission" date="2012-10" db="EMBL/GenBank/DDBJ databases">
        <authorList>
            <person name="Zafar N."/>
            <person name="Inman J."/>
            <person name="Hall N."/>
            <person name="Lorenzi H."/>
            <person name="Caler E."/>
        </authorList>
    </citation>
    <scope>NUCLEOTIDE SEQUENCE [LARGE SCALE GENOMIC DNA]</scope>
    <source>
        <strain evidence="4 5">IP1</strain>
    </source>
</reference>
<evidence type="ECO:0000313" key="4">
    <source>
        <dbReference type="EMBL" id="ELP86235.1"/>
    </source>
</evidence>
<dbReference type="GeneID" id="14885242"/>
<keyword evidence="5" id="KW-1185">Reference proteome</keyword>
<dbReference type="PROSITE" id="PS51635">
    <property type="entry name" value="PNPLA"/>
    <property type="match status" value="1"/>
</dbReference>
<dbReference type="EMBL" id="KB207005">
    <property type="protein sequence ID" value="ELP86235.1"/>
    <property type="molecule type" value="Genomic_DNA"/>
</dbReference>
<dbReference type="OMA" id="YEHEMEQ"/>
<keyword evidence="1" id="KW-0443">Lipid metabolism</keyword>
<accession>A0A0A1TXU4</accession>
<dbReference type="SUPFAM" id="SSF52151">
    <property type="entry name" value="FabD/lysophospholipase-like"/>
    <property type="match status" value="1"/>
</dbReference>
<comment type="caution">
    <text evidence="2">Lacks conserved residue(s) required for the propagation of feature annotation.</text>
</comment>
<dbReference type="KEGG" id="eiv:EIN_111790"/>
<gene>
    <name evidence="4" type="ORF">EIN_111790</name>
</gene>
<dbReference type="PANTHER" id="PTHR24138:SF10">
    <property type="entry name" value="PHOSPHOLIPASE A2"/>
    <property type="match status" value="1"/>
</dbReference>
<dbReference type="VEuPathDB" id="AmoebaDB:EIN_111790"/>
<evidence type="ECO:0000313" key="5">
    <source>
        <dbReference type="Proteomes" id="UP000014680"/>
    </source>
</evidence>
<feature type="domain" description="PNPLA" evidence="3">
    <location>
        <begin position="54"/>
        <end position="236"/>
    </location>
</feature>